<dbReference type="SUPFAM" id="SSF88713">
    <property type="entry name" value="Glycoside hydrolase/deacetylase"/>
    <property type="match status" value="1"/>
</dbReference>
<keyword evidence="1" id="KW-0479">Metal-binding</keyword>
<reference evidence="6 9" key="2">
    <citation type="submission" date="2020-12" db="EMBL/GenBank/DDBJ databases">
        <title>FDA dAtabase for Regulatory Grade micrObial Sequences (FDA-ARGOS): Supporting development and validation of Infectious Disease Dx tests.</title>
        <authorList>
            <person name="Sproer C."/>
            <person name="Gronow S."/>
            <person name="Severitt S."/>
            <person name="Schroder I."/>
            <person name="Tallon L."/>
            <person name="Sadzewicz L."/>
            <person name="Zhao X."/>
            <person name="Boylan J."/>
            <person name="Ott S."/>
            <person name="Bowen H."/>
            <person name="Vavikolanu K."/>
            <person name="Mehta A."/>
            <person name="Aluvathingal J."/>
            <person name="Nadendla S."/>
            <person name="Lowell S."/>
            <person name="Myers T."/>
            <person name="Yan Y."/>
            <person name="Sichtig H."/>
        </authorList>
    </citation>
    <scope>NUCLEOTIDE SEQUENCE [LARGE SCALE GENOMIC DNA]</scope>
    <source>
        <strain evidence="6 9">FDAARGOS_894</strain>
    </source>
</reference>
<dbReference type="EC" id="3.5.1.-" evidence="7"/>
<dbReference type="GO" id="GO:0016810">
    <property type="term" value="F:hydrolase activity, acting on carbon-nitrogen (but not peptide) bonds"/>
    <property type="evidence" value="ECO:0007669"/>
    <property type="project" value="InterPro"/>
</dbReference>
<name>A0A2X4RY26_9CORY</name>
<dbReference type="EC" id="3.-.-.-" evidence="7"/>
<evidence type="ECO:0000256" key="1">
    <source>
        <dbReference type="ARBA" id="ARBA00022723"/>
    </source>
</evidence>
<dbReference type="GO" id="GO:0016020">
    <property type="term" value="C:membrane"/>
    <property type="evidence" value="ECO:0007669"/>
    <property type="project" value="TreeGrafter"/>
</dbReference>
<dbReference type="InterPro" id="IPR011330">
    <property type="entry name" value="Glyco_hydro/deAcase_b/a-brl"/>
</dbReference>
<feature type="signal peptide" evidence="4">
    <location>
        <begin position="1"/>
        <end position="28"/>
    </location>
</feature>
<dbReference type="PROSITE" id="PS51677">
    <property type="entry name" value="NODB"/>
    <property type="match status" value="1"/>
</dbReference>
<feature type="compositionally biased region" description="Basic and acidic residues" evidence="3">
    <location>
        <begin position="91"/>
        <end position="102"/>
    </location>
</feature>
<dbReference type="InterPro" id="IPR050248">
    <property type="entry name" value="Polysacc_deacetylase_ArnD"/>
</dbReference>
<organism evidence="7 8">
    <name type="scientific">Corynebacterium minutissimum</name>
    <dbReference type="NCBI Taxonomy" id="38301"/>
    <lineage>
        <taxon>Bacteria</taxon>
        <taxon>Bacillati</taxon>
        <taxon>Actinomycetota</taxon>
        <taxon>Actinomycetes</taxon>
        <taxon>Mycobacteriales</taxon>
        <taxon>Corynebacteriaceae</taxon>
        <taxon>Corynebacterium</taxon>
    </lineage>
</organism>
<feature type="chain" id="PRO_5016465228" evidence="4">
    <location>
        <begin position="29"/>
        <end position="315"/>
    </location>
</feature>
<feature type="region of interest" description="Disordered" evidence="3">
    <location>
        <begin position="68"/>
        <end position="114"/>
    </location>
</feature>
<dbReference type="Gene3D" id="3.20.20.370">
    <property type="entry name" value="Glycoside hydrolase/deacetylase"/>
    <property type="match status" value="1"/>
</dbReference>
<dbReference type="KEGG" id="cmin:NCTC10288_02522"/>
<dbReference type="Proteomes" id="UP000594905">
    <property type="component" value="Chromosome"/>
</dbReference>
<dbReference type="PANTHER" id="PTHR10587:SF133">
    <property type="entry name" value="CHITIN DEACETYLASE 1-RELATED"/>
    <property type="match status" value="1"/>
</dbReference>
<keyword evidence="4" id="KW-0732">Signal</keyword>
<dbReference type="EMBL" id="CP065689">
    <property type="protein sequence ID" value="QPS60001.1"/>
    <property type="molecule type" value="Genomic_DNA"/>
</dbReference>
<dbReference type="PANTHER" id="PTHR10587">
    <property type="entry name" value="GLYCOSYL TRANSFERASE-RELATED"/>
    <property type="match status" value="1"/>
</dbReference>
<protein>
    <submittedName>
        <fullName evidence="6 7">Polysaccharide deacetylase</fullName>
        <ecNumber evidence="7">3.-.-.-</ecNumber>
        <ecNumber evidence="7">3.5.1.-</ecNumber>
    </submittedName>
</protein>
<dbReference type="Pfam" id="PF01522">
    <property type="entry name" value="Polysacc_deac_1"/>
    <property type="match status" value="1"/>
</dbReference>
<feature type="domain" description="NodB homology" evidence="5">
    <location>
        <begin position="121"/>
        <end position="297"/>
    </location>
</feature>
<evidence type="ECO:0000256" key="2">
    <source>
        <dbReference type="ARBA" id="ARBA00022801"/>
    </source>
</evidence>
<dbReference type="EMBL" id="LS483460">
    <property type="protein sequence ID" value="SQI01190.1"/>
    <property type="molecule type" value="Genomic_DNA"/>
</dbReference>
<dbReference type="InterPro" id="IPR002509">
    <property type="entry name" value="NODB_dom"/>
</dbReference>
<keyword evidence="2 7" id="KW-0378">Hydrolase</keyword>
<dbReference type="STRING" id="38301.NX84_01330"/>
<dbReference type="GO" id="GO:0046872">
    <property type="term" value="F:metal ion binding"/>
    <property type="evidence" value="ECO:0007669"/>
    <property type="project" value="UniProtKB-KW"/>
</dbReference>
<dbReference type="AlphaFoldDB" id="A0A2X4RY26"/>
<evidence type="ECO:0000313" key="9">
    <source>
        <dbReference type="Proteomes" id="UP000594905"/>
    </source>
</evidence>
<dbReference type="Proteomes" id="UP000249264">
    <property type="component" value="Chromosome 1"/>
</dbReference>
<sequence>MRRTRFFTHSLAALTLAVSTALPSVATAAELPKLPAPGIPAPQLQVPADVRKEIDRIEEDAYNALPKELQNNPIFAGSSRPQAPRSKDKKKPSAKDNKQGADKHHKSNQHSQSVADAACSNCVAVTYDDGPGELTAQVLDTLKAKDAHASFMVLAPKAYAHPELLRRMKAEGHTVGNHTATHPELDKLPAGQVDGEIKAGAAAIKAATGDSPRWLRPPYGATNNTVYKAAQANGQAQALWSVDTLDWKDRNTDHVCRAAVDGAQPGAIILMHDIHPTTVAATDCVIDGLRAKGLEPVSLDRLIPNPEAGRQYLNR</sequence>
<evidence type="ECO:0000313" key="7">
    <source>
        <dbReference type="EMBL" id="SQI01190.1"/>
    </source>
</evidence>
<dbReference type="RefSeq" id="WP_039672958.1">
    <property type="nucleotide sequence ID" value="NZ_CP065689.1"/>
</dbReference>
<evidence type="ECO:0000313" key="6">
    <source>
        <dbReference type="EMBL" id="QPS60001.1"/>
    </source>
</evidence>
<dbReference type="OrthoDB" id="9763050at2"/>
<dbReference type="GeneID" id="70784379"/>
<evidence type="ECO:0000256" key="4">
    <source>
        <dbReference type="SAM" id="SignalP"/>
    </source>
</evidence>
<evidence type="ECO:0000259" key="5">
    <source>
        <dbReference type="PROSITE" id="PS51677"/>
    </source>
</evidence>
<gene>
    <name evidence="7" type="primary">pdaA</name>
    <name evidence="6" type="ORF">I6G51_01945</name>
    <name evidence="7" type="ORF">NCTC10288_02522</name>
</gene>
<accession>A0A2X4RY26</accession>
<keyword evidence="9" id="KW-1185">Reference proteome</keyword>
<dbReference type="GO" id="GO:0005975">
    <property type="term" value="P:carbohydrate metabolic process"/>
    <property type="evidence" value="ECO:0007669"/>
    <property type="project" value="InterPro"/>
</dbReference>
<evidence type="ECO:0000313" key="8">
    <source>
        <dbReference type="Proteomes" id="UP000249264"/>
    </source>
</evidence>
<reference evidence="7 8" key="1">
    <citation type="submission" date="2018-06" db="EMBL/GenBank/DDBJ databases">
        <authorList>
            <consortium name="Pathogen Informatics"/>
            <person name="Doyle S."/>
        </authorList>
    </citation>
    <scope>NUCLEOTIDE SEQUENCE [LARGE SCALE GENOMIC DNA]</scope>
    <source>
        <strain evidence="7 8">NCTC10288</strain>
    </source>
</reference>
<evidence type="ECO:0000256" key="3">
    <source>
        <dbReference type="SAM" id="MobiDB-lite"/>
    </source>
</evidence>
<proteinExistence type="predicted"/>